<dbReference type="NCBIfam" id="TIGR01053">
    <property type="entry name" value="LSD1"/>
    <property type="match status" value="1"/>
</dbReference>
<feature type="non-terminal residue" evidence="1">
    <location>
        <position position="1"/>
    </location>
</feature>
<proteinExistence type="predicted"/>
<organism evidence="1">
    <name type="scientific">marine sediment metagenome</name>
    <dbReference type="NCBI Taxonomy" id="412755"/>
    <lineage>
        <taxon>unclassified sequences</taxon>
        <taxon>metagenomes</taxon>
        <taxon>ecological metagenomes</taxon>
    </lineage>
</organism>
<reference evidence="1" key="1">
    <citation type="journal article" date="2014" name="Front. Microbiol.">
        <title>High frequency of phylogenetically diverse reductive dehalogenase-homologous genes in deep subseafloor sedimentary metagenomes.</title>
        <authorList>
            <person name="Kawai M."/>
            <person name="Futagami T."/>
            <person name="Toyoda A."/>
            <person name="Takaki Y."/>
            <person name="Nishi S."/>
            <person name="Hori S."/>
            <person name="Arai W."/>
            <person name="Tsubouchi T."/>
            <person name="Morono Y."/>
            <person name="Uchiyama I."/>
            <person name="Ito T."/>
            <person name="Fujiyama A."/>
            <person name="Inagaki F."/>
            <person name="Takami H."/>
        </authorList>
    </citation>
    <scope>NUCLEOTIDE SEQUENCE</scope>
    <source>
        <strain evidence="1">Expedition CK06-06</strain>
    </source>
</reference>
<dbReference type="AlphaFoldDB" id="X0Y4M0"/>
<name>X0Y4M0_9ZZZZ</name>
<dbReference type="EMBL" id="BARS01050696">
    <property type="protein sequence ID" value="GAG50705.1"/>
    <property type="molecule type" value="Genomic_DNA"/>
</dbReference>
<evidence type="ECO:0000313" key="1">
    <source>
        <dbReference type="EMBL" id="GAG50705.1"/>
    </source>
</evidence>
<sequence>RFHLDGQDSADWRTQIKTVQSGDIAKARHKTAQIEDVSHAIPSQCPNCLAPLPDVPRGATRIKCEFCGTLVGPEIQE</sequence>
<gene>
    <name evidence="1" type="ORF">S01H1_75632</name>
</gene>
<accession>X0Y4M0</accession>
<comment type="caution">
    <text evidence="1">The sequence shown here is derived from an EMBL/GenBank/DDBJ whole genome shotgun (WGS) entry which is preliminary data.</text>
</comment>
<protein>
    <submittedName>
        <fullName evidence="1">Uncharacterized protein</fullName>
    </submittedName>
</protein>